<evidence type="ECO:0000256" key="6">
    <source>
        <dbReference type="ARBA" id="ARBA00022989"/>
    </source>
</evidence>
<feature type="transmembrane region" description="Helical" evidence="10">
    <location>
        <begin position="63"/>
        <end position="82"/>
    </location>
</feature>
<feature type="transmembrane region" description="Helical" evidence="10">
    <location>
        <begin position="23"/>
        <end position="42"/>
    </location>
</feature>
<evidence type="ECO:0000256" key="7">
    <source>
        <dbReference type="ARBA" id="ARBA00023098"/>
    </source>
</evidence>
<evidence type="ECO:0000256" key="2">
    <source>
        <dbReference type="ARBA" id="ARBA00022516"/>
    </source>
</evidence>
<keyword evidence="12" id="KW-1185">Reference proteome</keyword>
<dbReference type="GO" id="GO:0034626">
    <property type="term" value="P:fatty acid elongation, polyunsaturated fatty acid"/>
    <property type="evidence" value="ECO:0007669"/>
    <property type="project" value="TreeGrafter"/>
</dbReference>
<dbReference type="EC" id="2.3.1.199" evidence="10"/>
<accession>A0A1B0AU17</accession>
<comment type="catalytic activity">
    <reaction evidence="10">
        <text>a very-long-chain acyl-CoA + malonyl-CoA + H(+) = a very-long-chain 3-oxoacyl-CoA + CO2 + CoA</text>
        <dbReference type="Rhea" id="RHEA:32727"/>
        <dbReference type="ChEBI" id="CHEBI:15378"/>
        <dbReference type="ChEBI" id="CHEBI:16526"/>
        <dbReference type="ChEBI" id="CHEBI:57287"/>
        <dbReference type="ChEBI" id="CHEBI:57384"/>
        <dbReference type="ChEBI" id="CHEBI:90725"/>
        <dbReference type="ChEBI" id="CHEBI:90736"/>
        <dbReference type="EC" id="2.3.1.199"/>
    </reaction>
</comment>
<keyword evidence="3 10" id="KW-0808">Transferase</keyword>
<evidence type="ECO:0000256" key="10">
    <source>
        <dbReference type="RuleBase" id="RU361115"/>
    </source>
</evidence>
<dbReference type="AlphaFoldDB" id="A0A1B0AU17"/>
<comment type="similarity">
    <text evidence="10">Belongs to the ELO family.</text>
</comment>
<reference evidence="11" key="2">
    <citation type="submission" date="2020-05" db="UniProtKB">
        <authorList>
            <consortium name="EnsemblMetazoa"/>
        </authorList>
    </citation>
    <scope>IDENTIFICATION</scope>
    <source>
        <strain evidence="11">IAEA</strain>
    </source>
</reference>
<dbReference type="GO" id="GO:0030148">
    <property type="term" value="P:sphingolipid biosynthetic process"/>
    <property type="evidence" value="ECO:0007669"/>
    <property type="project" value="TreeGrafter"/>
</dbReference>
<keyword evidence="9 10" id="KW-0275">Fatty acid biosynthesis</keyword>
<dbReference type="EMBL" id="JXJN01003498">
    <property type="status" value="NOT_ANNOTATED_CDS"/>
    <property type="molecule type" value="Genomic_DNA"/>
</dbReference>
<feature type="transmembrane region" description="Helical" evidence="10">
    <location>
        <begin position="231"/>
        <end position="251"/>
    </location>
</feature>
<protein>
    <recommendedName>
        <fullName evidence="10">Elongation of very long chain fatty acids protein</fullName>
        <ecNumber evidence="10">2.3.1.199</ecNumber>
    </recommendedName>
    <alternativeName>
        <fullName evidence="10">Very-long-chain 3-oxoacyl-CoA synthase</fullName>
    </alternativeName>
</protein>
<evidence type="ECO:0000256" key="8">
    <source>
        <dbReference type="ARBA" id="ARBA00023136"/>
    </source>
</evidence>
<dbReference type="STRING" id="67801.A0A1B0AU17"/>
<proteinExistence type="inferred from homology"/>
<dbReference type="PANTHER" id="PTHR11157">
    <property type="entry name" value="FATTY ACID ACYL TRANSFERASE-RELATED"/>
    <property type="match status" value="1"/>
</dbReference>
<feature type="transmembrane region" description="Helical" evidence="10">
    <location>
        <begin position="166"/>
        <end position="186"/>
    </location>
</feature>
<dbReference type="GO" id="GO:0034625">
    <property type="term" value="P:fatty acid elongation, monounsaturated fatty acid"/>
    <property type="evidence" value="ECO:0007669"/>
    <property type="project" value="TreeGrafter"/>
</dbReference>
<evidence type="ECO:0000313" key="12">
    <source>
        <dbReference type="Proteomes" id="UP000092460"/>
    </source>
</evidence>
<dbReference type="InterPro" id="IPR002076">
    <property type="entry name" value="ELO_fam"/>
</dbReference>
<keyword evidence="2 10" id="KW-0444">Lipid biosynthesis</keyword>
<dbReference type="InterPro" id="IPR030457">
    <property type="entry name" value="ELO_CS"/>
</dbReference>
<evidence type="ECO:0000256" key="1">
    <source>
        <dbReference type="ARBA" id="ARBA00004141"/>
    </source>
</evidence>
<keyword evidence="4 10" id="KW-0812">Transmembrane</keyword>
<feature type="transmembrane region" description="Helical" evidence="10">
    <location>
        <begin position="111"/>
        <end position="131"/>
    </location>
</feature>
<dbReference type="GO" id="GO:0042761">
    <property type="term" value="P:very long-chain fatty acid biosynthetic process"/>
    <property type="evidence" value="ECO:0007669"/>
    <property type="project" value="TreeGrafter"/>
</dbReference>
<reference evidence="12" key="1">
    <citation type="submission" date="2015-01" db="EMBL/GenBank/DDBJ databases">
        <authorList>
            <person name="Aksoy S."/>
            <person name="Warren W."/>
            <person name="Wilson R.K."/>
        </authorList>
    </citation>
    <scope>NUCLEOTIDE SEQUENCE [LARGE SCALE GENOMIC DNA]</scope>
    <source>
        <strain evidence="12">IAEA</strain>
    </source>
</reference>
<evidence type="ECO:0000256" key="3">
    <source>
        <dbReference type="ARBA" id="ARBA00022679"/>
    </source>
</evidence>
<keyword evidence="6 10" id="KW-1133">Transmembrane helix</keyword>
<dbReference type="GO" id="GO:0009922">
    <property type="term" value="F:fatty acid elongase activity"/>
    <property type="evidence" value="ECO:0007669"/>
    <property type="project" value="UniProtKB-EC"/>
</dbReference>
<feature type="transmembrane region" description="Helical" evidence="10">
    <location>
        <begin position="206"/>
        <end position="225"/>
    </location>
</feature>
<dbReference type="PANTHER" id="PTHR11157:SF103">
    <property type="entry name" value="ELONGATION OF VERY LONG CHAIN FATTY ACIDS PROTEIN"/>
    <property type="match status" value="1"/>
</dbReference>
<sequence length="275" mass="32014">MDYGFNELSALACRSQDSRIDDWFLMSSPVNITLITLAYILVVLRVGPSLMKNRNAYNLRQTLAIYNFFQIIYNFYLFVKVANVTQAITSLMKDDCKIERTDETVLECLTYAWLFLINKIIDFLDTIFMILRKKNDQITFLHVYHHAAMVLIAWITLKYIGVREEFGIVGALNAGVHVIMYFYYLVGAMGPQYQKYLWWKAYLTKIQIGQFWVPQIYLIAIVVKGCQSPNATMFWTITNTSVFILLFVNFYRKTYTSGQGMNEKGVRSENIKKST</sequence>
<evidence type="ECO:0000256" key="5">
    <source>
        <dbReference type="ARBA" id="ARBA00022832"/>
    </source>
</evidence>
<evidence type="ECO:0000256" key="9">
    <source>
        <dbReference type="ARBA" id="ARBA00023160"/>
    </source>
</evidence>
<dbReference type="VEuPathDB" id="VectorBase:GPPI008577"/>
<comment type="subcellular location">
    <subcellularLocation>
        <location evidence="1">Membrane</location>
        <topology evidence="1">Multi-pass membrane protein</topology>
    </subcellularLocation>
</comment>
<feature type="transmembrane region" description="Helical" evidence="10">
    <location>
        <begin position="143"/>
        <end position="160"/>
    </location>
</feature>
<dbReference type="Pfam" id="PF01151">
    <property type="entry name" value="ELO"/>
    <property type="match status" value="1"/>
</dbReference>
<keyword evidence="7 10" id="KW-0443">Lipid metabolism</keyword>
<dbReference type="PROSITE" id="PS01188">
    <property type="entry name" value="ELO"/>
    <property type="match status" value="1"/>
</dbReference>
<dbReference type="GO" id="GO:0019367">
    <property type="term" value="P:fatty acid elongation, saturated fatty acid"/>
    <property type="evidence" value="ECO:0007669"/>
    <property type="project" value="TreeGrafter"/>
</dbReference>
<dbReference type="EMBL" id="JXJN01003499">
    <property type="status" value="NOT_ANNOTATED_CDS"/>
    <property type="molecule type" value="Genomic_DNA"/>
</dbReference>
<dbReference type="EMBL" id="JXJN01003500">
    <property type="status" value="NOT_ANNOTATED_CDS"/>
    <property type="molecule type" value="Genomic_DNA"/>
</dbReference>
<keyword evidence="5 10" id="KW-0276">Fatty acid metabolism</keyword>
<evidence type="ECO:0000313" key="11">
    <source>
        <dbReference type="EnsemblMetazoa" id="GPPI008577-PA"/>
    </source>
</evidence>
<keyword evidence="8 10" id="KW-0472">Membrane</keyword>
<dbReference type="GO" id="GO:0005789">
    <property type="term" value="C:endoplasmic reticulum membrane"/>
    <property type="evidence" value="ECO:0007669"/>
    <property type="project" value="TreeGrafter"/>
</dbReference>
<dbReference type="EnsemblMetazoa" id="GPPI008577-RA">
    <property type="protein sequence ID" value="GPPI008577-PA"/>
    <property type="gene ID" value="GPPI008577"/>
</dbReference>
<organism evidence="11 12">
    <name type="scientific">Glossina palpalis gambiensis</name>
    <dbReference type="NCBI Taxonomy" id="67801"/>
    <lineage>
        <taxon>Eukaryota</taxon>
        <taxon>Metazoa</taxon>
        <taxon>Ecdysozoa</taxon>
        <taxon>Arthropoda</taxon>
        <taxon>Hexapoda</taxon>
        <taxon>Insecta</taxon>
        <taxon>Pterygota</taxon>
        <taxon>Neoptera</taxon>
        <taxon>Endopterygota</taxon>
        <taxon>Diptera</taxon>
        <taxon>Brachycera</taxon>
        <taxon>Muscomorpha</taxon>
        <taxon>Hippoboscoidea</taxon>
        <taxon>Glossinidae</taxon>
        <taxon>Glossina</taxon>
    </lineage>
</organism>
<name>A0A1B0AU17_9MUSC</name>
<dbReference type="Proteomes" id="UP000092460">
    <property type="component" value="Unassembled WGS sequence"/>
</dbReference>
<evidence type="ECO:0000256" key="4">
    <source>
        <dbReference type="ARBA" id="ARBA00022692"/>
    </source>
</evidence>